<gene>
    <name evidence="2" type="ORF">GCU56_18820</name>
</gene>
<reference evidence="2 3" key="1">
    <citation type="submission" date="2020-02" db="EMBL/GenBank/DDBJ databases">
        <title>Geodermatophilus sabuli CPCC 205279 I12A-02694.</title>
        <authorList>
            <person name="Jiang Z."/>
        </authorList>
    </citation>
    <scope>NUCLEOTIDE SEQUENCE [LARGE SCALE GENOMIC DNA]</scope>
    <source>
        <strain evidence="2 3">I12A-02694</strain>
    </source>
</reference>
<keyword evidence="1" id="KW-1133">Transmembrane helix</keyword>
<dbReference type="EMBL" id="JAAGWF010000022">
    <property type="protein sequence ID" value="NEK59912.1"/>
    <property type="molecule type" value="Genomic_DNA"/>
</dbReference>
<dbReference type="RefSeq" id="WP_163483285.1">
    <property type="nucleotide sequence ID" value="NZ_JAAGWF010000022.1"/>
</dbReference>
<evidence type="ECO:0000313" key="3">
    <source>
        <dbReference type="Proteomes" id="UP000470246"/>
    </source>
</evidence>
<name>A0A7K3W516_9ACTN</name>
<dbReference type="AlphaFoldDB" id="A0A7K3W516"/>
<evidence type="ECO:0000256" key="1">
    <source>
        <dbReference type="SAM" id="Phobius"/>
    </source>
</evidence>
<protein>
    <submittedName>
        <fullName evidence="2">Uncharacterized protein</fullName>
    </submittedName>
</protein>
<proteinExistence type="predicted"/>
<organism evidence="2 3">
    <name type="scientific">Geodermatophilus sabuli</name>
    <dbReference type="NCBI Taxonomy" id="1564158"/>
    <lineage>
        <taxon>Bacteria</taxon>
        <taxon>Bacillati</taxon>
        <taxon>Actinomycetota</taxon>
        <taxon>Actinomycetes</taxon>
        <taxon>Geodermatophilales</taxon>
        <taxon>Geodermatophilaceae</taxon>
        <taxon>Geodermatophilus</taxon>
    </lineage>
</organism>
<keyword evidence="3" id="KW-1185">Reference proteome</keyword>
<dbReference type="Proteomes" id="UP000470246">
    <property type="component" value="Unassembled WGS sequence"/>
</dbReference>
<comment type="caution">
    <text evidence="2">The sequence shown here is derived from an EMBL/GenBank/DDBJ whole genome shotgun (WGS) entry which is preliminary data.</text>
</comment>
<sequence>MNVETESRILILDADEMSYLSGVAREHDVAVEEIPQVGIEPVATVSLCIIGAVSAVATVAYLVDSRRGGQIIDLRHGAPKAIYRSPDLVYGLIVIITATGLVRVEVKEPKGLFGQASELVTGVAGELIGQEGSVVQRALENAIPADVASVTLESQADAQLPGS</sequence>
<feature type="transmembrane region" description="Helical" evidence="1">
    <location>
        <begin position="42"/>
        <end position="63"/>
    </location>
</feature>
<evidence type="ECO:0000313" key="2">
    <source>
        <dbReference type="EMBL" id="NEK59912.1"/>
    </source>
</evidence>
<keyword evidence="1" id="KW-0812">Transmembrane</keyword>
<keyword evidence="1" id="KW-0472">Membrane</keyword>
<accession>A0A7K3W516</accession>